<evidence type="ECO:0000313" key="4">
    <source>
        <dbReference type="Proteomes" id="UP000274131"/>
    </source>
</evidence>
<dbReference type="AlphaFoldDB" id="A0A0N4V9F4"/>
<name>A0A0N4V9F4_ENTVE</name>
<feature type="compositionally biased region" description="Polar residues" evidence="2">
    <location>
        <begin position="607"/>
        <end position="626"/>
    </location>
</feature>
<feature type="compositionally biased region" description="Low complexity" evidence="2">
    <location>
        <begin position="814"/>
        <end position="827"/>
    </location>
</feature>
<dbReference type="Proteomes" id="UP000274131">
    <property type="component" value="Unassembled WGS sequence"/>
</dbReference>
<reference evidence="3 4" key="2">
    <citation type="submission" date="2018-10" db="EMBL/GenBank/DDBJ databases">
        <authorList>
            <consortium name="Pathogen Informatics"/>
        </authorList>
    </citation>
    <scope>NUCLEOTIDE SEQUENCE [LARGE SCALE GENOMIC DNA]</scope>
</reference>
<keyword evidence="4" id="KW-1185">Reference proteome</keyword>
<evidence type="ECO:0000256" key="2">
    <source>
        <dbReference type="SAM" id="MobiDB-lite"/>
    </source>
</evidence>
<evidence type="ECO:0000313" key="3">
    <source>
        <dbReference type="EMBL" id="VDD91835.1"/>
    </source>
</evidence>
<feature type="region of interest" description="Disordered" evidence="2">
    <location>
        <begin position="57"/>
        <end position="80"/>
    </location>
</feature>
<feature type="region of interest" description="Disordered" evidence="2">
    <location>
        <begin position="173"/>
        <end position="225"/>
    </location>
</feature>
<sequence length="827" mass="91429">MSNQSRSDTSTGPGNVSYAVSSTAGTSSLQIHPPATLTQQVQLSVPALVGAPLAKVGNSRGGTIRSQTLRTNGTRSQKTPLSAMLPMMGRGNAKQLVNMNVIGDDGPTVRQHLQQQQQKARLQQQLAMQAKQKAEEAAKQNLGDGNFQAVAYAQSSSSGEQQSSSPELKATLRTTHVQRPYTPRVSTAPRQRVVTETTRPVQLKNTSSTSLSGSLPPISLGPSRPTKMNRLTASVPEVQNAGEIVTVLQTQPQSAPGYQTVRQLHYRSAPQGAQLIRSTSQPAGGQPVEQVFQVVNNDMQQFPNQPVVKIETAQIPNDCQQTSSTSAAVLSDIGAQSVKNSLRKRAQRTQPQVRVTFLEPSKPIDFVCSQPVSSIDPSCSNSNYSPQSSAQGVYGATRQIVSNREITQNDQFFPSASPVSISSGALDSAEVADQGAVQQQQVLQHNNLHQKHSQHQMQVVTQHHFQNTINQQQLQIRNPPQVQIQQIVGQHRIQRTGGLQHLQEVVVNPQQQQTGMPTSQQPQLQQVSVQQVPIQQQQHIRTACQGQQRIVQTSQAMAPQRMCRLPNVKNLEQRPQPLQGHAQYHLQSHQQQQLQHLQIQQPLSQGRPVQQFRQQSQTVHETYSPRFQHSRVHQNTVPSGNAPIVNEQRDGIVVKHQNSVQVAHHTQIRPLPPGVVSRAGTQITGSQRVFGLPRHLMQQREDEIYTRKLYFLKTSIKALTYKNAALCDEIARLNQRIQTVSDQRRMLAKRLQHHERNRIRRIQTRLKKKAALEAKLRGFQDTPLVINVGADPVKISHDGDTNDFNDVDSEKTGSPVNPSPSSSVSVR</sequence>
<feature type="coiled-coil region" evidence="1">
    <location>
        <begin position="113"/>
        <end position="140"/>
    </location>
</feature>
<feature type="coiled-coil region" evidence="1">
    <location>
        <begin position="716"/>
        <end position="750"/>
    </location>
</feature>
<gene>
    <name evidence="3" type="ORF">EVEC_LOCUS6586</name>
</gene>
<reference evidence="5" key="1">
    <citation type="submission" date="2017-02" db="UniProtKB">
        <authorList>
            <consortium name="WormBaseParasite"/>
        </authorList>
    </citation>
    <scope>IDENTIFICATION</scope>
</reference>
<feature type="region of interest" description="Disordered" evidence="2">
    <location>
        <begin position="796"/>
        <end position="827"/>
    </location>
</feature>
<accession>A0A0N4V9F4</accession>
<proteinExistence type="predicted"/>
<keyword evidence="1" id="KW-0175">Coiled coil</keyword>
<dbReference type="EMBL" id="UXUI01008571">
    <property type="protein sequence ID" value="VDD91835.1"/>
    <property type="molecule type" value="Genomic_DNA"/>
</dbReference>
<dbReference type="WBParaSite" id="EVEC_0000706501-mRNA-1">
    <property type="protein sequence ID" value="EVEC_0000706501-mRNA-1"/>
    <property type="gene ID" value="EVEC_0000706501"/>
</dbReference>
<feature type="compositionally biased region" description="Low complexity" evidence="2">
    <location>
        <begin position="206"/>
        <end position="223"/>
    </location>
</feature>
<dbReference type="OrthoDB" id="285793at2759"/>
<feature type="compositionally biased region" description="Polar residues" evidence="2">
    <location>
        <begin position="184"/>
        <end position="205"/>
    </location>
</feature>
<organism evidence="5">
    <name type="scientific">Enterobius vermicularis</name>
    <name type="common">Human pinworm</name>
    <dbReference type="NCBI Taxonomy" id="51028"/>
    <lineage>
        <taxon>Eukaryota</taxon>
        <taxon>Metazoa</taxon>
        <taxon>Ecdysozoa</taxon>
        <taxon>Nematoda</taxon>
        <taxon>Chromadorea</taxon>
        <taxon>Rhabditida</taxon>
        <taxon>Spirurina</taxon>
        <taxon>Oxyuridomorpha</taxon>
        <taxon>Oxyuroidea</taxon>
        <taxon>Oxyuridae</taxon>
        <taxon>Enterobius</taxon>
    </lineage>
</organism>
<feature type="region of interest" description="Disordered" evidence="2">
    <location>
        <begin position="602"/>
        <end position="626"/>
    </location>
</feature>
<feature type="compositionally biased region" description="Polar residues" evidence="2">
    <location>
        <begin position="64"/>
        <end position="80"/>
    </location>
</feature>
<evidence type="ECO:0000313" key="5">
    <source>
        <dbReference type="WBParaSite" id="EVEC_0000706501-mRNA-1"/>
    </source>
</evidence>
<evidence type="ECO:0000256" key="1">
    <source>
        <dbReference type="SAM" id="Coils"/>
    </source>
</evidence>
<dbReference type="STRING" id="51028.A0A0N4V9F4"/>
<protein>
    <submittedName>
        <fullName evidence="5">Histone-lysine N-methyltransferase</fullName>
    </submittedName>
</protein>